<feature type="signal peptide" evidence="1">
    <location>
        <begin position="1"/>
        <end position="18"/>
    </location>
</feature>
<dbReference type="InterPro" id="IPR011652">
    <property type="entry name" value="MORN_2"/>
</dbReference>
<dbReference type="RefSeq" id="WP_237240656.1">
    <property type="nucleotide sequence ID" value="NZ_JAKKDU010000017.1"/>
</dbReference>
<reference evidence="2" key="1">
    <citation type="submission" date="2022-01" db="EMBL/GenBank/DDBJ databases">
        <title>Draft genome sequence of Sabulilitoribacter arenilitoris KCTC 52401.</title>
        <authorList>
            <person name="Oh J.-S."/>
        </authorList>
    </citation>
    <scope>NUCLEOTIDE SEQUENCE</scope>
    <source>
        <strain evidence="2">HMF6543</strain>
    </source>
</reference>
<dbReference type="AlphaFoldDB" id="A0AAE3EPL8"/>
<dbReference type="PANTHER" id="PTHR33706">
    <property type="entry name" value="MORN VARIANT REPEAT PROTEIN"/>
    <property type="match status" value="1"/>
</dbReference>
<dbReference type="Gene3D" id="2.20.110.10">
    <property type="entry name" value="Histone H3 K4-specific methyltransferase SET7/9 N-terminal domain"/>
    <property type="match status" value="3"/>
</dbReference>
<comment type="caution">
    <text evidence="2">The sequence shown here is derived from an EMBL/GenBank/DDBJ whole genome shotgun (WGS) entry which is preliminary data.</text>
</comment>
<dbReference type="SUPFAM" id="SSF82185">
    <property type="entry name" value="Histone H3 K4-specific methyltransferase SET7/9 N-terminal domain"/>
    <property type="match status" value="1"/>
</dbReference>
<dbReference type="Proteomes" id="UP001199795">
    <property type="component" value="Unassembled WGS sequence"/>
</dbReference>
<keyword evidence="1" id="KW-0732">Signal</keyword>
<evidence type="ECO:0000256" key="1">
    <source>
        <dbReference type="SAM" id="SignalP"/>
    </source>
</evidence>
<dbReference type="PANTHER" id="PTHR33706:SF1">
    <property type="entry name" value="TPR REPEAT PROTEIN"/>
    <property type="match status" value="1"/>
</dbReference>
<dbReference type="Pfam" id="PF07661">
    <property type="entry name" value="MORN_2"/>
    <property type="match status" value="3"/>
</dbReference>
<feature type="chain" id="PRO_5042027491" evidence="1">
    <location>
        <begin position="19"/>
        <end position="233"/>
    </location>
</feature>
<gene>
    <name evidence="2" type="ORF">L3X37_13320</name>
</gene>
<keyword evidence="3" id="KW-1185">Reference proteome</keyword>
<organism evidence="2 3">
    <name type="scientific">Wocania arenilitoris</name>
    <dbReference type="NCBI Taxonomy" id="2044858"/>
    <lineage>
        <taxon>Bacteria</taxon>
        <taxon>Pseudomonadati</taxon>
        <taxon>Bacteroidota</taxon>
        <taxon>Flavobacteriia</taxon>
        <taxon>Flavobacteriales</taxon>
        <taxon>Flavobacteriaceae</taxon>
        <taxon>Wocania</taxon>
    </lineage>
</organism>
<protein>
    <submittedName>
        <fullName evidence="2">Toxin-antitoxin system YwqK family antitoxin</fullName>
    </submittedName>
</protein>
<name>A0AAE3EPL8_9FLAO</name>
<accession>A0AAE3EPL8</accession>
<dbReference type="EMBL" id="JAKKDU010000017">
    <property type="protein sequence ID" value="MCF7569330.1"/>
    <property type="molecule type" value="Genomic_DNA"/>
</dbReference>
<evidence type="ECO:0000313" key="2">
    <source>
        <dbReference type="EMBL" id="MCF7569330.1"/>
    </source>
</evidence>
<sequence>MKHFLIYFLSFFASLIFAQNINQFDANGKRHGIWKKTFEDTNVLRYEGEFYHGKEIGLFKFYKNIRKKAVLTATKKFSKDNNIAYVTFLSSRGKLISEGKMDGKKYIGEWKYYQNRNDNLLTLEYYNDEGHLDGERFVYYENGQIAEKQRYKNGKLYGASVWYSEDNVVIKEFIYVNGELDGASKYYNPKGELITEGQYKKGKKHGIWKYYENGELITEKDFTYRPKYIKNKQ</sequence>
<proteinExistence type="predicted"/>
<evidence type="ECO:0000313" key="3">
    <source>
        <dbReference type="Proteomes" id="UP001199795"/>
    </source>
</evidence>